<dbReference type="AlphaFoldDB" id="A0A7W5H6G2"/>
<comment type="caution">
    <text evidence="1">The sequence shown here is derived from an EMBL/GenBank/DDBJ whole genome shotgun (WGS) entry which is preliminary data.</text>
</comment>
<name>A0A7W5H6G2_9BACT</name>
<keyword evidence="2" id="KW-1185">Reference proteome</keyword>
<accession>A0A7W5H6G2</accession>
<dbReference type="EMBL" id="JACHXU010000010">
    <property type="protein sequence ID" value="MBB3207429.1"/>
    <property type="molecule type" value="Genomic_DNA"/>
</dbReference>
<evidence type="ECO:0000313" key="1">
    <source>
        <dbReference type="EMBL" id="MBB3207429.1"/>
    </source>
</evidence>
<dbReference type="Proteomes" id="UP000536179">
    <property type="component" value="Unassembled WGS sequence"/>
</dbReference>
<sequence length="138" mass="15339">MHLNLPSKRVVTCIRLAFTASVCWGVVHIADRVGNPYPPFHEMVTVPIFFMLLLANPEELIDAFRWHIGAAIGFAAGWQIASPERIGHLLLLTPKSGRIILRRFTHADGAFSGKYDFKSRIPDLFQVSTDLASLLPAS</sequence>
<dbReference type="RefSeq" id="WP_184305762.1">
    <property type="nucleotide sequence ID" value="NZ_JACHXU010000010.1"/>
</dbReference>
<proteinExistence type="predicted"/>
<gene>
    <name evidence="1" type="ORF">FHS27_003250</name>
</gene>
<evidence type="ECO:0000313" key="2">
    <source>
        <dbReference type="Proteomes" id="UP000536179"/>
    </source>
</evidence>
<organism evidence="1 2">
    <name type="scientific">Aporhodopirellula rubra</name>
    <dbReference type="NCBI Taxonomy" id="980271"/>
    <lineage>
        <taxon>Bacteria</taxon>
        <taxon>Pseudomonadati</taxon>
        <taxon>Planctomycetota</taxon>
        <taxon>Planctomycetia</taxon>
        <taxon>Pirellulales</taxon>
        <taxon>Pirellulaceae</taxon>
        <taxon>Aporhodopirellula</taxon>
    </lineage>
</organism>
<protein>
    <submittedName>
        <fullName evidence="1">Uncharacterized protein</fullName>
    </submittedName>
</protein>
<reference evidence="1 2" key="1">
    <citation type="submission" date="2020-08" db="EMBL/GenBank/DDBJ databases">
        <title>Genomic Encyclopedia of Type Strains, Phase III (KMG-III): the genomes of soil and plant-associated and newly described type strains.</title>
        <authorList>
            <person name="Whitman W."/>
        </authorList>
    </citation>
    <scope>NUCLEOTIDE SEQUENCE [LARGE SCALE GENOMIC DNA]</scope>
    <source>
        <strain evidence="1 2">CECT 8075</strain>
    </source>
</reference>